<dbReference type="InterPro" id="IPR020843">
    <property type="entry name" value="ER"/>
</dbReference>
<dbReference type="InterPro" id="IPR011032">
    <property type="entry name" value="GroES-like_sf"/>
</dbReference>
<sequence>MKAAVVPESVTETKLAEIKEIPKPTIDDDQILIKAEAGAINPTDWKHIIVARSSKPGDIIGCDVSGIVEEVGSKVTNFKKGDAVSAYITGNISPINGAFSEYVAAYPQATIKYTNGLIHSTAVAKASTIIKTFEGAASMTLGLATVAMSFSHHLNISKHQQKQGNDAILIWGGATATGILAIQVAKLVYNLTVITTASPKNHEYLKQLGADYVLDYNDSRIVENIRKIGNGNIRFGLDTVSNATTFQYLYDATESTTSSYDKMVYLDSLLALDGNTIKTDPKRDKSVHWGYTFVDHSIIKVKKFGNKEYSQTPELFNDYYKWWQEIMPTIINKIKHANLKILDNGLESVNEALQLSKDSKVSAEKIVFTI</sequence>
<dbReference type="CGD" id="CAL0000200922">
    <property type="gene designation" value="IFR1"/>
</dbReference>
<proteinExistence type="predicted"/>
<dbReference type="EMBL" id="CP017624">
    <property type="protein sequence ID" value="AOW27995.1"/>
    <property type="molecule type" value="Genomic_DNA"/>
</dbReference>
<protein>
    <submittedName>
        <fullName evidence="3">Ifr1p</fullName>
    </submittedName>
</protein>
<dbReference type="GeneID" id="3643930"/>
<reference evidence="3 4" key="3">
    <citation type="journal article" date="2013" name="Genome Biol.">
        <title>Assembly of a phased diploid Candida albicans genome facilitates allele-specific measurements and provides a simple model for repeat and indel structure.</title>
        <authorList>
            <person name="Muzzey D."/>
            <person name="Schwartz K."/>
            <person name="Weissman J.S."/>
            <person name="Sherlock G."/>
        </authorList>
    </citation>
    <scope>NUCLEOTIDE SEQUENCE [LARGE SCALE GENOMIC DNA]</scope>
    <source>
        <strain evidence="4">SC5314 / ATCC MYA-2876</strain>
    </source>
</reference>
<dbReference type="Pfam" id="PF08240">
    <property type="entry name" value="ADH_N"/>
    <property type="match status" value="1"/>
</dbReference>
<name>A0A1D8PIM0_CANAL</name>
<gene>
    <name evidence="2 3" type="primary">IFR1</name>
    <name evidence="3" type="ordered locus">CAALFM_C210180WA</name>
    <name evidence="2" type="ordered locus">orf19.9332</name>
</gene>
<dbReference type="InterPro" id="IPR013149">
    <property type="entry name" value="ADH-like_C"/>
</dbReference>
<dbReference type="GO" id="GO:0016651">
    <property type="term" value="F:oxidoreductase activity, acting on NAD(P)H"/>
    <property type="evidence" value="ECO:0007669"/>
    <property type="project" value="InterPro"/>
</dbReference>
<keyword evidence="4" id="KW-1185">Reference proteome</keyword>
<dbReference type="eggNOG" id="KOG1198">
    <property type="taxonomic scope" value="Eukaryota"/>
</dbReference>
<reference evidence="3 4" key="2">
    <citation type="journal article" date="2007" name="Genome Biol.">
        <title>Assembly of the Candida albicans genome into sixteen supercontigs aligned on the eight chromosomes.</title>
        <authorList>
            <person name="van het Hoog M."/>
            <person name="Rast T.J."/>
            <person name="Martchenko M."/>
            <person name="Grindle S."/>
            <person name="Dignard D."/>
            <person name="Hogues H."/>
            <person name="Cuomo C."/>
            <person name="Berriman M."/>
            <person name="Scherer S."/>
            <person name="Magee B.B."/>
            <person name="Whiteway M."/>
            <person name="Chibana H."/>
            <person name="Nantel A."/>
            <person name="Magee P.T."/>
        </authorList>
    </citation>
    <scope>GENOME REANNOTATION</scope>
    <source>
        <strain evidence="4">SC5314 / ATCC MYA-2876</strain>
    </source>
</reference>
<dbReference type="SMART" id="SM00829">
    <property type="entry name" value="PKS_ER"/>
    <property type="match status" value="1"/>
</dbReference>
<dbReference type="Proteomes" id="UP000000559">
    <property type="component" value="Chromosome 2"/>
</dbReference>
<accession>A0A1D8PIM0</accession>
<dbReference type="SUPFAM" id="SSF50129">
    <property type="entry name" value="GroES-like"/>
    <property type="match status" value="1"/>
</dbReference>
<dbReference type="InterPro" id="IPR013154">
    <property type="entry name" value="ADH-like_N"/>
</dbReference>
<dbReference type="RefSeq" id="XP_714408.2">
    <property type="nucleotide sequence ID" value="XM_709315.2"/>
</dbReference>
<dbReference type="CDD" id="cd08249">
    <property type="entry name" value="enoyl_reductase_like"/>
    <property type="match status" value="1"/>
</dbReference>
<dbReference type="FunCoup" id="A0A1D8PIM0">
    <property type="interactions" value="242"/>
</dbReference>
<dbReference type="AlphaFoldDB" id="A0A1D8PIM0"/>
<dbReference type="InterPro" id="IPR036291">
    <property type="entry name" value="NAD(P)-bd_dom_sf"/>
</dbReference>
<dbReference type="VEuPathDB" id="FungiDB:C2_10180W_A"/>
<dbReference type="Gene3D" id="3.90.180.10">
    <property type="entry name" value="Medium-chain alcohol dehydrogenases, catalytic domain"/>
    <property type="match status" value="1"/>
</dbReference>
<dbReference type="InterPro" id="IPR047122">
    <property type="entry name" value="Trans-enoyl_RdTase-like"/>
</dbReference>
<evidence type="ECO:0000259" key="1">
    <source>
        <dbReference type="SMART" id="SM00829"/>
    </source>
</evidence>
<evidence type="ECO:0000313" key="3">
    <source>
        <dbReference type="EMBL" id="AOW27995.1"/>
    </source>
</evidence>
<organism evidence="3 4">
    <name type="scientific">Candida albicans (strain SC5314 / ATCC MYA-2876)</name>
    <name type="common">Yeast</name>
    <dbReference type="NCBI Taxonomy" id="237561"/>
    <lineage>
        <taxon>Eukaryota</taxon>
        <taxon>Fungi</taxon>
        <taxon>Dikarya</taxon>
        <taxon>Ascomycota</taxon>
        <taxon>Saccharomycotina</taxon>
        <taxon>Pichiomycetes</taxon>
        <taxon>Debaryomycetaceae</taxon>
        <taxon>Candida/Lodderomyces clade</taxon>
        <taxon>Candida</taxon>
    </lineage>
</organism>
<dbReference type="Gene3D" id="3.40.50.720">
    <property type="entry name" value="NAD(P)-binding Rossmann-like Domain"/>
    <property type="match status" value="1"/>
</dbReference>
<dbReference type="SMR" id="A0A1D8PIM0"/>
<dbReference type="KEGG" id="cal:CAALFM_C210180WA"/>
<evidence type="ECO:0000313" key="2">
    <source>
        <dbReference type="CGD" id="CAL0000200922"/>
    </source>
</evidence>
<dbReference type="PANTHER" id="PTHR45348:SF2">
    <property type="entry name" value="ZINC-TYPE ALCOHOL DEHYDROGENASE-LIKE PROTEIN C2E1P3.01"/>
    <property type="match status" value="1"/>
</dbReference>
<dbReference type="Pfam" id="PF00107">
    <property type="entry name" value="ADH_zinc_N"/>
    <property type="match status" value="1"/>
</dbReference>
<evidence type="ECO:0000313" key="4">
    <source>
        <dbReference type="Proteomes" id="UP000000559"/>
    </source>
</evidence>
<dbReference type="InParanoid" id="A0A1D8PIM0"/>
<dbReference type="PANTHER" id="PTHR45348">
    <property type="entry name" value="HYPOTHETICAL OXIDOREDUCTASE (EUROFUNG)"/>
    <property type="match status" value="1"/>
</dbReference>
<dbReference type="OrthoDB" id="9992527at2759"/>
<dbReference type="SUPFAM" id="SSF51735">
    <property type="entry name" value="NAD(P)-binding Rossmann-fold domains"/>
    <property type="match status" value="1"/>
</dbReference>
<feature type="domain" description="Enoyl reductase (ER)" evidence="1">
    <location>
        <begin position="14"/>
        <end position="368"/>
    </location>
</feature>
<dbReference type="STRING" id="237561.A0A1D8PIM0"/>
<reference evidence="3 4" key="1">
    <citation type="journal article" date="2004" name="Proc. Natl. Acad. Sci. U.S.A.">
        <title>The diploid genome sequence of Candida albicans.</title>
        <authorList>
            <person name="Jones T."/>
            <person name="Federspiel N.A."/>
            <person name="Chibana H."/>
            <person name="Dungan J."/>
            <person name="Kalman S."/>
            <person name="Magee B.B."/>
            <person name="Newport G."/>
            <person name="Thorstenson Y.R."/>
            <person name="Agabian N."/>
            <person name="Magee P.T."/>
            <person name="Davis R.W."/>
            <person name="Scherer S."/>
        </authorList>
    </citation>
    <scope>NUCLEOTIDE SEQUENCE [LARGE SCALE GENOMIC DNA]</scope>
    <source>
        <strain evidence="4">SC5314 / ATCC MYA-2876</strain>
    </source>
</reference>